<evidence type="ECO:0000313" key="12">
    <source>
        <dbReference type="EMBL" id="KRT56186.1"/>
    </source>
</evidence>
<dbReference type="GO" id="GO:0005886">
    <property type="term" value="C:plasma membrane"/>
    <property type="evidence" value="ECO:0007669"/>
    <property type="project" value="UniProtKB-SubCell"/>
</dbReference>
<keyword evidence="15" id="KW-1185">Reference proteome</keyword>
<accession>A0A0T5Z9T4</accession>
<feature type="chain" id="PRO_5007432662" description="Flagellar protein FliL" evidence="11">
    <location>
        <begin position="23"/>
        <end position="137"/>
    </location>
</feature>
<name>A0A0T5Z9T4_9GAMM</name>
<evidence type="ECO:0000313" key="14">
    <source>
        <dbReference type="Proteomes" id="UP000051276"/>
    </source>
</evidence>
<protein>
    <recommendedName>
        <fullName evidence="10">Flagellar protein FliL</fullName>
    </recommendedName>
</protein>
<evidence type="ECO:0000313" key="13">
    <source>
        <dbReference type="EMBL" id="KRT59535.1"/>
    </source>
</evidence>
<proteinExistence type="inferred from homology"/>
<evidence type="ECO:0000313" key="15">
    <source>
        <dbReference type="Proteomes" id="UP000051634"/>
    </source>
</evidence>
<evidence type="ECO:0000256" key="1">
    <source>
        <dbReference type="ARBA" id="ARBA00002254"/>
    </source>
</evidence>
<dbReference type="STRING" id="54398.Ga0074115_1347"/>
<evidence type="ECO:0000256" key="8">
    <source>
        <dbReference type="ARBA" id="ARBA00022989"/>
    </source>
</evidence>
<gene>
    <name evidence="12" type="ORF">Ga0074115_1347</name>
    <name evidence="13" type="ORF">Ga0076813_155325</name>
</gene>
<dbReference type="GO" id="GO:0009425">
    <property type="term" value="C:bacterial-type flagellum basal body"/>
    <property type="evidence" value="ECO:0007669"/>
    <property type="project" value="InterPro"/>
</dbReference>
<keyword evidence="13" id="KW-0282">Flagellum</keyword>
<comment type="similarity">
    <text evidence="3 10">Belongs to the FliL family.</text>
</comment>
<dbReference type="PANTHER" id="PTHR35091:SF2">
    <property type="entry name" value="FLAGELLAR PROTEIN FLIL"/>
    <property type="match status" value="1"/>
</dbReference>
<dbReference type="Pfam" id="PF03748">
    <property type="entry name" value="FliL"/>
    <property type="match status" value="1"/>
</dbReference>
<dbReference type="EMBL" id="LMXI01000141">
    <property type="protein sequence ID" value="KRT59535.1"/>
    <property type="molecule type" value="Genomic_DNA"/>
</dbReference>
<evidence type="ECO:0000256" key="5">
    <source>
        <dbReference type="ARBA" id="ARBA00022500"/>
    </source>
</evidence>
<evidence type="ECO:0000256" key="6">
    <source>
        <dbReference type="ARBA" id="ARBA00022692"/>
    </source>
</evidence>
<keyword evidence="7 10" id="KW-0283">Flagellar rotation</keyword>
<dbReference type="AlphaFoldDB" id="A0A0T5Z9T4"/>
<dbReference type="Proteomes" id="UP000051634">
    <property type="component" value="Unassembled WGS sequence"/>
</dbReference>
<sequence>MFRKHLLMQIACLILFSAGLFATSLKAGEDGSSGSVLYYEISPSLVANLAKGGKYIRCDVQLMTKDEDFLEQMKLHGPAIRHELLLLLSEQDGKVIKTSQGKEQLRKQALESVSRVMKKIAGSDSVQALYFTTYYVK</sequence>
<keyword evidence="8" id="KW-1133">Transmembrane helix</keyword>
<evidence type="ECO:0000256" key="9">
    <source>
        <dbReference type="ARBA" id="ARBA00023136"/>
    </source>
</evidence>
<dbReference type="InterPro" id="IPR005503">
    <property type="entry name" value="FliL"/>
</dbReference>
<dbReference type="Proteomes" id="UP000051276">
    <property type="component" value="Unassembled WGS sequence"/>
</dbReference>
<dbReference type="OrthoDB" id="7063251at2"/>
<comment type="subcellular location">
    <subcellularLocation>
        <location evidence="10">Cell inner membrane</location>
    </subcellularLocation>
    <subcellularLocation>
        <location evidence="2">Cell membrane</location>
        <topology evidence="2">Single-pass membrane protein</topology>
    </subcellularLocation>
</comment>
<keyword evidence="4" id="KW-1003">Cell membrane</keyword>
<dbReference type="PANTHER" id="PTHR35091">
    <property type="entry name" value="FLAGELLAR PROTEIN FLIL"/>
    <property type="match status" value="1"/>
</dbReference>
<evidence type="ECO:0000256" key="10">
    <source>
        <dbReference type="RuleBase" id="RU364125"/>
    </source>
</evidence>
<evidence type="ECO:0000256" key="3">
    <source>
        <dbReference type="ARBA" id="ARBA00008281"/>
    </source>
</evidence>
<keyword evidence="6" id="KW-0812">Transmembrane</keyword>
<keyword evidence="13" id="KW-0966">Cell projection</keyword>
<dbReference type="EMBL" id="LDXT01000063">
    <property type="protein sequence ID" value="KRT56186.1"/>
    <property type="molecule type" value="Genomic_DNA"/>
</dbReference>
<keyword evidence="10" id="KW-0997">Cell inner membrane</keyword>
<keyword evidence="5 10" id="KW-0145">Chemotaxis</keyword>
<dbReference type="GO" id="GO:0071978">
    <property type="term" value="P:bacterial-type flagellum-dependent swarming motility"/>
    <property type="evidence" value="ECO:0007669"/>
    <property type="project" value="TreeGrafter"/>
</dbReference>
<evidence type="ECO:0000256" key="4">
    <source>
        <dbReference type="ARBA" id="ARBA00022475"/>
    </source>
</evidence>
<evidence type="ECO:0000256" key="11">
    <source>
        <dbReference type="SAM" id="SignalP"/>
    </source>
</evidence>
<feature type="signal peptide" evidence="11">
    <location>
        <begin position="1"/>
        <end position="22"/>
    </location>
</feature>
<keyword evidence="11" id="KW-0732">Signal</keyword>
<keyword evidence="9 10" id="KW-0472">Membrane</keyword>
<evidence type="ECO:0000256" key="7">
    <source>
        <dbReference type="ARBA" id="ARBA00022779"/>
    </source>
</evidence>
<evidence type="ECO:0000256" key="2">
    <source>
        <dbReference type="ARBA" id="ARBA00004162"/>
    </source>
</evidence>
<comment type="caution">
    <text evidence="13">The sequence shown here is derived from an EMBL/GenBank/DDBJ whole genome shotgun (WGS) entry which is preliminary data.</text>
</comment>
<comment type="function">
    <text evidence="1 10">Controls the rotational direction of flagella during chemotaxis.</text>
</comment>
<dbReference type="GO" id="GO:0006935">
    <property type="term" value="P:chemotaxis"/>
    <property type="evidence" value="ECO:0007669"/>
    <property type="project" value="UniProtKB-KW"/>
</dbReference>
<organism evidence="13 14">
    <name type="scientific">endosymbiont of Ridgeia piscesae</name>
    <dbReference type="NCBI Taxonomy" id="54398"/>
    <lineage>
        <taxon>Bacteria</taxon>
        <taxon>Pseudomonadati</taxon>
        <taxon>Pseudomonadota</taxon>
        <taxon>Gammaproteobacteria</taxon>
        <taxon>sulfur-oxidizing symbionts</taxon>
    </lineage>
</organism>
<reference evidence="14 15" key="1">
    <citation type="submission" date="2015-11" db="EMBL/GenBank/DDBJ databases">
        <title>The genome of Candidatus Endoriftia persephone in Ridgeia piscesae and population structure of the North Eastern Pacific vestimentiferan symbionts.</title>
        <authorList>
            <person name="Perez M."/>
            <person name="Juniper K.S."/>
        </authorList>
    </citation>
    <scope>NUCLEOTIDE SEQUENCE [LARGE SCALE GENOMIC DNA]</scope>
    <source>
        <strain evidence="13">Ind10</strain>
        <strain evidence="12">Ind11</strain>
    </source>
</reference>
<keyword evidence="13" id="KW-0969">Cilium</keyword>